<evidence type="ECO:0000313" key="5">
    <source>
        <dbReference type="WBParaSite" id="PSU_v2.g2729.t1"/>
    </source>
</evidence>
<evidence type="ECO:0000259" key="3">
    <source>
        <dbReference type="Pfam" id="PF18738"/>
    </source>
</evidence>
<dbReference type="Proteomes" id="UP000887577">
    <property type="component" value="Unplaced"/>
</dbReference>
<sequence length="929" mass="105847">MSDSTVVQMDSDKQERIVNHCRILQLLEKGSTELHRIFRERWSNYHMLNGVVNEWNDDEESGKELVKLCPSAIQAFKDNLQHGKVDLWDITATNQAIQGVSKGIRNFGSQTDKKEDNAINALKDVRNNVHHGKSELSEEQFTKYWNKIVPILTDFGVKASEYENVKNMKFGQVEMNVDTKNTKPEFGRLKNKANELFKSEKYKEAIEVYDQILDLPGLLPNNQALIFSNRSATYLLLKDKLMAERDAEWAVQLWPCWWRGYYRLGRAQAAREQWSKAEDSLNKALALNSNKEVFHELSIVRTKKGISSRQEHLNPAQQPKSQEEDIEEVCSRLGISKEQSKKLMKVVMSSPKYGNIIRGHKYRDGIGGVEQDYAKAALYYGKAAADGEAEGMYNLGRLYHHGHGVPVDFKQSLYWLVKAAEAKPNTGTRTGSGVPEAQHLLGIKYSEGLGVKKDFRAAAEWYKKAIENAFGASANNLALLHMNGQGVEKSSQKGFEYHKLAAKWGDTAAMCNLASCYFSANGSGSAFPTKEDNAEGMKWLQIAASKGDLLAAQDLERRKKMTPDETMFESLQRLIFPGMSEESDPLDQDQYRKFVKEAAKKGSKIAQRHLDIWNNLNTSMNAFKKNDYEALVAALANAIRLDFQVVKIPEMFHRVINERIKTHPKDHDTITCYVRLNSKKSVNCNDDCWIYPKSLRFLYCRAIALCSLDDKTPRSLKALDDFLAIAPEDHDKVPACYYRKAFYYLRNDKIKFLEAYEAGLASEKKQLPCFLPYSFPRKDLLERVYLLEKDKQSGKKTTPTGNDLTAVILTFKIKTILEESQSNPSLNSILSNPLRKILIQKHRQAFVDLQKDYNDKKNTTLLQQTVKNLPNTPKPPRLISLKEITLKEMNPTADKVYDGYILEGRILEWSYLMTGIATIIEDKNGDVER</sequence>
<feature type="domain" description="DZIP3-like HEPN" evidence="3">
    <location>
        <begin position="101"/>
        <end position="168"/>
    </location>
</feature>
<reference evidence="5" key="1">
    <citation type="submission" date="2022-11" db="UniProtKB">
        <authorList>
            <consortium name="WormBaseParasite"/>
        </authorList>
    </citation>
    <scope>IDENTIFICATION</scope>
</reference>
<evidence type="ECO:0000256" key="2">
    <source>
        <dbReference type="PROSITE-ProRule" id="PRU00339"/>
    </source>
</evidence>
<comment type="similarity">
    <text evidence="1">Belongs to the sel-1 family.</text>
</comment>
<dbReference type="SUPFAM" id="SSF48452">
    <property type="entry name" value="TPR-like"/>
    <property type="match status" value="1"/>
</dbReference>
<dbReference type="PANTHER" id="PTHR11102:SF160">
    <property type="entry name" value="ERAD-ASSOCIATED E3 UBIQUITIN-PROTEIN LIGASE COMPONENT HRD3"/>
    <property type="match status" value="1"/>
</dbReference>
<accession>A0A914YSU1</accession>
<proteinExistence type="inferred from homology"/>
<dbReference type="SMART" id="SM00028">
    <property type="entry name" value="TPR"/>
    <property type="match status" value="3"/>
</dbReference>
<dbReference type="InterPro" id="IPR011990">
    <property type="entry name" value="TPR-like_helical_dom_sf"/>
</dbReference>
<dbReference type="PANTHER" id="PTHR11102">
    <property type="entry name" value="SEL-1-LIKE PROTEIN"/>
    <property type="match status" value="1"/>
</dbReference>
<dbReference type="InterPro" id="IPR041249">
    <property type="entry name" value="HEPN_DZIP3"/>
</dbReference>
<dbReference type="InterPro" id="IPR050767">
    <property type="entry name" value="Sel1_AlgK"/>
</dbReference>
<dbReference type="PROSITE" id="PS50005">
    <property type="entry name" value="TPR"/>
    <property type="match status" value="1"/>
</dbReference>
<dbReference type="WBParaSite" id="PSU_v2.g2729.t1">
    <property type="protein sequence ID" value="PSU_v2.g2729.t1"/>
    <property type="gene ID" value="PSU_v2.g2729"/>
</dbReference>
<feature type="repeat" description="TPR" evidence="2">
    <location>
        <begin position="258"/>
        <end position="291"/>
    </location>
</feature>
<keyword evidence="2" id="KW-0802">TPR repeat</keyword>
<protein>
    <submittedName>
        <fullName evidence="5">DZIP3-like HEPN domain-containing protein</fullName>
    </submittedName>
</protein>
<name>A0A914YSU1_9BILA</name>
<dbReference type="Gene3D" id="1.25.40.10">
    <property type="entry name" value="Tetratricopeptide repeat domain"/>
    <property type="match status" value="3"/>
</dbReference>
<keyword evidence="4" id="KW-1185">Reference proteome</keyword>
<evidence type="ECO:0000313" key="4">
    <source>
        <dbReference type="Proteomes" id="UP000887577"/>
    </source>
</evidence>
<dbReference type="Pfam" id="PF08238">
    <property type="entry name" value="Sel1"/>
    <property type="match status" value="5"/>
</dbReference>
<dbReference type="InterPro" id="IPR019734">
    <property type="entry name" value="TPR_rpt"/>
</dbReference>
<dbReference type="InterPro" id="IPR006597">
    <property type="entry name" value="Sel1-like"/>
</dbReference>
<organism evidence="4 5">
    <name type="scientific">Panagrolaimus superbus</name>
    <dbReference type="NCBI Taxonomy" id="310955"/>
    <lineage>
        <taxon>Eukaryota</taxon>
        <taxon>Metazoa</taxon>
        <taxon>Ecdysozoa</taxon>
        <taxon>Nematoda</taxon>
        <taxon>Chromadorea</taxon>
        <taxon>Rhabditida</taxon>
        <taxon>Tylenchina</taxon>
        <taxon>Panagrolaimomorpha</taxon>
        <taxon>Panagrolaimoidea</taxon>
        <taxon>Panagrolaimidae</taxon>
        <taxon>Panagrolaimus</taxon>
    </lineage>
</organism>
<dbReference type="SMART" id="SM00671">
    <property type="entry name" value="SEL1"/>
    <property type="match status" value="5"/>
</dbReference>
<dbReference type="Pfam" id="PF18738">
    <property type="entry name" value="HEPN_DZIP3"/>
    <property type="match status" value="1"/>
</dbReference>
<dbReference type="SUPFAM" id="SSF81901">
    <property type="entry name" value="HCP-like"/>
    <property type="match status" value="1"/>
</dbReference>
<dbReference type="AlphaFoldDB" id="A0A914YSU1"/>
<evidence type="ECO:0000256" key="1">
    <source>
        <dbReference type="ARBA" id="ARBA00038101"/>
    </source>
</evidence>